<dbReference type="GO" id="GO:0007166">
    <property type="term" value="P:cell surface receptor signaling pathway"/>
    <property type="evidence" value="ECO:0007669"/>
    <property type="project" value="InterPro"/>
</dbReference>
<dbReference type="InterPro" id="IPR059179">
    <property type="entry name" value="MLKL-like_MCAfunc"/>
</dbReference>
<dbReference type="AlphaFoldDB" id="A0A9N9K718"/>
<dbReference type="Proteomes" id="UP000789396">
    <property type="component" value="Unassembled WGS sequence"/>
</dbReference>
<name>A0A9N9K718_9GLOM</name>
<dbReference type="Gene3D" id="1.20.930.20">
    <property type="entry name" value="Adaptor protein Cbl, N-terminal domain"/>
    <property type="match status" value="1"/>
</dbReference>
<feature type="non-terminal residue" evidence="1">
    <location>
        <position position="158"/>
    </location>
</feature>
<dbReference type="CDD" id="cd21037">
    <property type="entry name" value="MLKL_NTD"/>
    <property type="match status" value="1"/>
</dbReference>
<gene>
    <name evidence="1" type="ORF">RFULGI_LOCUS18693</name>
</gene>
<reference evidence="1" key="1">
    <citation type="submission" date="2021-06" db="EMBL/GenBank/DDBJ databases">
        <authorList>
            <person name="Kallberg Y."/>
            <person name="Tangrot J."/>
            <person name="Rosling A."/>
        </authorList>
    </citation>
    <scope>NUCLEOTIDE SEQUENCE</scope>
    <source>
        <strain evidence="1">IN212</strain>
    </source>
</reference>
<accession>A0A9N9K718</accession>
<comment type="caution">
    <text evidence="1">The sequence shown here is derived from an EMBL/GenBank/DDBJ whole genome shotgun (WGS) entry which is preliminary data.</text>
</comment>
<evidence type="ECO:0000313" key="2">
    <source>
        <dbReference type="Proteomes" id="UP000789396"/>
    </source>
</evidence>
<organism evidence="1 2">
    <name type="scientific">Racocetra fulgida</name>
    <dbReference type="NCBI Taxonomy" id="60492"/>
    <lineage>
        <taxon>Eukaryota</taxon>
        <taxon>Fungi</taxon>
        <taxon>Fungi incertae sedis</taxon>
        <taxon>Mucoromycota</taxon>
        <taxon>Glomeromycotina</taxon>
        <taxon>Glomeromycetes</taxon>
        <taxon>Diversisporales</taxon>
        <taxon>Gigasporaceae</taxon>
        <taxon>Racocetra</taxon>
    </lineage>
</organism>
<protein>
    <submittedName>
        <fullName evidence="1">14856_t:CDS:1</fullName>
    </submittedName>
</protein>
<dbReference type="InterPro" id="IPR036537">
    <property type="entry name" value="Adaptor_Cbl_N_dom_sf"/>
</dbReference>
<dbReference type="EMBL" id="CAJVPZ010084101">
    <property type="protein sequence ID" value="CAG8810438.1"/>
    <property type="molecule type" value="Genomic_DNA"/>
</dbReference>
<dbReference type="OrthoDB" id="2446089at2759"/>
<proteinExistence type="predicted"/>
<evidence type="ECO:0000313" key="1">
    <source>
        <dbReference type="EMBL" id="CAG8810438.1"/>
    </source>
</evidence>
<keyword evidence="2" id="KW-1185">Reference proteome</keyword>
<sequence length="158" mass="18595">MSANNDNIPAKDFVPLIREIIKVADEIIEFYQNVKYNRRICGFLIIKIQVARASISNLEICANEFPESTDFFTPDNSTNLRNFKFVMRKIEEFIRKLQDIQSYRLFFDPNSIKNEFFGLSKELDNSMELLKFLITIEIKQPTAKNIDLIDKDIDEMKQ</sequence>